<dbReference type="OrthoDB" id="9813918at2"/>
<dbReference type="AlphaFoldDB" id="A0A3B0CP75"/>
<dbReference type="Proteomes" id="UP000282311">
    <property type="component" value="Unassembled WGS sequence"/>
</dbReference>
<comment type="similarity">
    <text evidence="1">Belongs to the metallophosphoesterase superfamily. YfcE family.</text>
</comment>
<protein>
    <submittedName>
        <fullName evidence="3">Metallophosphoesterase</fullName>
    </submittedName>
</protein>
<comment type="caution">
    <text evidence="3">The sequence shown here is derived from an EMBL/GenBank/DDBJ whole genome shotgun (WGS) entry which is preliminary data.</text>
</comment>
<dbReference type="CDD" id="cd00838">
    <property type="entry name" value="MPP_superfamily"/>
    <property type="match status" value="1"/>
</dbReference>
<accession>A0A3B0CP75</accession>
<keyword evidence="4" id="KW-1185">Reference proteome</keyword>
<dbReference type="InterPro" id="IPR024654">
    <property type="entry name" value="Calcineurin-like_PHP_lpxH"/>
</dbReference>
<reference evidence="3 4" key="1">
    <citation type="journal article" date="2007" name="Int. J. Syst. Evol. Microbiol.">
        <title>Paenibacillus ginsengarvi sp. nov., isolated from soil from ginseng cultivation.</title>
        <authorList>
            <person name="Yoon M.H."/>
            <person name="Ten L.N."/>
            <person name="Im W.T."/>
        </authorList>
    </citation>
    <scope>NUCLEOTIDE SEQUENCE [LARGE SCALE GENOMIC DNA]</scope>
    <source>
        <strain evidence="3 4">KCTC 13059</strain>
    </source>
</reference>
<evidence type="ECO:0000256" key="1">
    <source>
        <dbReference type="ARBA" id="ARBA00008950"/>
    </source>
</evidence>
<name>A0A3B0CP75_9BACL</name>
<gene>
    <name evidence="3" type="ORF">D7M11_01030</name>
</gene>
<evidence type="ECO:0000259" key="2">
    <source>
        <dbReference type="Pfam" id="PF12850"/>
    </source>
</evidence>
<dbReference type="Pfam" id="PF12850">
    <property type="entry name" value="Metallophos_2"/>
    <property type="match status" value="1"/>
</dbReference>
<dbReference type="Gene3D" id="3.60.21.10">
    <property type="match status" value="1"/>
</dbReference>
<evidence type="ECO:0000313" key="4">
    <source>
        <dbReference type="Proteomes" id="UP000282311"/>
    </source>
</evidence>
<dbReference type="PANTHER" id="PTHR42850:SF2">
    <property type="entry name" value="BLL5683 PROTEIN"/>
    <property type="match status" value="1"/>
</dbReference>
<feature type="domain" description="Calcineurin-like phosphoesterase" evidence="2">
    <location>
        <begin position="1"/>
        <end position="194"/>
    </location>
</feature>
<proteinExistence type="inferred from homology"/>
<sequence>MKIAIITDVHGNAPALDAVLAEIDAAGDMERIYCLGDMIGIGPDTNEVLARLTGRSDVSFVTGNHELAVLHIIDGRGCLNGHETAYAHHQWIAERLDPRYIPFLNGLPVSEQVQVGGVSILMTHYHLRADGQFEPIDARPDGLKLDALYSGTGYDLVCFGHHHPLHLFETASRTYLNPGALGCYVIPKARYAIVRAAGGAVTIECKEADYDNRAFLRSYLDLDVPDATFILQAFHGNQIGR</sequence>
<dbReference type="RefSeq" id="WP_120745286.1">
    <property type="nucleotide sequence ID" value="NZ_RBAH01000001.1"/>
</dbReference>
<dbReference type="EMBL" id="RBAH01000001">
    <property type="protein sequence ID" value="RKN86580.1"/>
    <property type="molecule type" value="Genomic_DNA"/>
</dbReference>
<organism evidence="3 4">
    <name type="scientific">Paenibacillus ginsengarvi</name>
    <dbReference type="NCBI Taxonomy" id="400777"/>
    <lineage>
        <taxon>Bacteria</taxon>
        <taxon>Bacillati</taxon>
        <taxon>Bacillota</taxon>
        <taxon>Bacilli</taxon>
        <taxon>Bacillales</taxon>
        <taxon>Paenibacillaceae</taxon>
        <taxon>Paenibacillus</taxon>
    </lineage>
</organism>
<dbReference type="InterPro" id="IPR011152">
    <property type="entry name" value="Pesterase_MJ0912"/>
</dbReference>
<dbReference type="GO" id="GO:0005737">
    <property type="term" value="C:cytoplasm"/>
    <property type="evidence" value="ECO:0007669"/>
    <property type="project" value="TreeGrafter"/>
</dbReference>
<dbReference type="PANTHER" id="PTHR42850">
    <property type="entry name" value="METALLOPHOSPHOESTERASE"/>
    <property type="match status" value="1"/>
</dbReference>
<dbReference type="InterPro" id="IPR050126">
    <property type="entry name" value="Ap4A_hydrolase"/>
</dbReference>
<dbReference type="InterPro" id="IPR029052">
    <property type="entry name" value="Metallo-depent_PP-like"/>
</dbReference>
<dbReference type="SUPFAM" id="SSF56300">
    <property type="entry name" value="Metallo-dependent phosphatases"/>
    <property type="match status" value="1"/>
</dbReference>
<dbReference type="PIRSF" id="PIRSF000883">
    <property type="entry name" value="Pesterase_MJ0912"/>
    <property type="match status" value="1"/>
</dbReference>
<dbReference type="GO" id="GO:0016791">
    <property type="term" value="F:phosphatase activity"/>
    <property type="evidence" value="ECO:0007669"/>
    <property type="project" value="TreeGrafter"/>
</dbReference>
<evidence type="ECO:0000313" key="3">
    <source>
        <dbReference type="EMBL" id="RKN86580.1"/>
    </source>
</evidence>